<feature type="region of interest" description="Disordered" evidence="11">
    <location>
        <begin position="471"/>
        <end position="534"/>
    </location>
</feature>
<evidence type="ECO:0000259" key="13">
    <source>
        <dbReference type="PROSITE" id="PS50022"/>
    </source>
</evidence>
<reference evidence="15" key="1">
    <citation type="submission" date="2022-11" db="UniProtKB">
        <authorList>
            <consortium name="WormBaseParasite"/>
        </authorList>
    </citation>
    <scope>IDENTIFICATION</scope>
</reference>
<evidence type="ECO:0000256" key="4">
    <source>
        <dbReference type="ARBA" id="ARBA00022729"/>
    </source>
</evidence>
<dbReference type="PROSITE" id="PS01285">
    <property type="entry name" value="FA58C_1"/>
    <property type="match status" value="1"/>
</dbReference>
<protein>
    <submittedName>
        <fullName evidence="15">F5/8 type C domain-containing protein</fullName>
    </submittedName>
</protein>
<dbReference type="PROSITE" id="PS50022">
    <property type="entry name" value="FA58C_3"/>
    <property type="match status" value="1"/>
</dbReference>
<proteinExistence type="predicted"/>
<dbReference type="Pfam" id="PF21114">
    <property type="entry name" value="DDR1-2_DS-like"/>
    <property type="match status" value="1"/>
</dbReference>
<dbReference type="Gene3D" id="2.60.120.260">
    <property type="entry name" value="Galactose-binding domain-like"/>
    <property type="match status" value="1"/>
</dbReference>
<evidence type="ECO:0000256" key="1">
    <source>
        <dbReference type="ARBA" id="ARBA00004251"/>
    </source>
</evidence>
<dbReference type="PANTHER" id="PTHR24543">
    <property type="entry name" value="MULTICOPPER OXIDASE-RELATED"/>
    <property type="match status" value="1"/>
</dbReference>
<sequence length="534" mass="60381">MLNNENLKGKHFGIRTDKGGGAWCPAAQIRPSVREWLQIDLRKTTVVTAVETQGRYGAGQGIEYASAFTLEYFRPGAEKWMRYRNRTGGEIFSNPNPRNHLVSYEIPQGHRIDRQSLDLRDKTYDGIQQLDNRQDDTYENSRKVLLTGGLGQLIDGRLGSDNFLQNPYEWIGWSQESLGQPVEMTFEFDTVMNFSSIRIYCNNWFKIGRAKVFSKAKVFFALTKKNLNSQDDDYIEYEYQDVSSSESSRWINIDVINQIGKYVRIEFDFADRFLLISEIQFKYTLAKPDFLIKKVQNKPDAPKAINLTATLHPKGRVHQIAFDEFFKTSRNDHVTSFSLVDMPLEYLALIIGKRRTCIFLVTICAVCLLYLMARRRKVTTSSESEYKYSSPGGAALYTGFAAFSPADFAFKTKNSTSNTTENGPKIFTDDFLSVKIVPQTQGVRCMNNLCLVPTPLDTGAASVARSMIRSCTSDSGPRGSVGPQSYAPTTEGYFTGEDSSYEYADLDSPTKCGSDAPLLPPQLPWTHGQRKSEW</sequence>
<evidence type="ECO:0000256" key="2">
    <source>
        <dbReference type="ARBA" id="ARBA00022475"/>
    </source>
</evidence>
<evidence type="ECO:0000256" key="12">
    <source>
        <dbReference type="SAM" id="Phobius"/>
    </source>
</evidence>
<keyword evidence="7 12" id="KW-1133">Transmembrane helix</keyword>
<dbReference type="WBParaSite" id="nRc.2.0.1.t35548-RA">
    <property type="protein sequence ID" value="nRc.2.0.1.t35548-RA"/>
    <property type="gene ID" value="nRc.2.0.1.g35548"/>
</dbReference>
<evidence type="ECO:0000256" key="10">
    <source>
        <dbReference type="ARBA" id="ARBA00023180"/>
    </source>
</evidence>
<evidence type="ECO:0000256" key="7">
    <source>
        <dbReference type="ARBA" id="ARBA00022989"/>
    </source>
</evidence>
<dbReference type="InterPro" id="IPR008979">
    <property type="entry name" value="Galactose-bd-like_sf"/>
</dbReference>
<keyword evidence="2" id="KW-1003">Cell membrane</keyword>
<feature type="domain" description="F5/8 type C" evidence="13">
    <location>
        <begin position="1"/>
        <end position="92"/>
    </location>
</feature>
<keyword evidence="10" id="KW-0325">Glycoprotein</keyword>
<accession>A0A915K9W1</accession>
<organism evidence="14 15">
    <name type="scientific">Romanomermis culicivorax</name>
    <name type="common">Nematode worm</name>
    <dbReference type="NCBI Taxonomy" id="13658"/>
    <lineage>
        <taxon>Eukaryota</taxon>
        <taxon>Metazoa</taxon>
        <taxon>Ecdysozoa</taxon>
        <taxon>Nematoda</taxon>
        <taxon>Enoplea</taxon>
        <taxon>Dorylaimia</taxon>
        <taxon>Mermithida</taxon>
        <taxon>Mermithoidea</taxon>
        <taxon>Mermithidae</taxon>
        <taxon>Romanomermis</taxon>
    </lineage>
</organism>
<dbReference type="AlphaFoldDB" id="A0A915K9W1"/>
<dbReference type="Pfam" id="PF00754">
    <property type="entry name" value="F5_F8_type_C"/>
    <property type="match status" value="1"/>
</dbReference>
<evidence type="ECO:0000256" key="6">
    <source>
        <dbReference type="ARBA" id="ARBA00022840"/>
    </source>
</evidence>
<keyword evidence="5" id="KW-0547">Nucleotide-binding</keyword>
<dbReference type="SUPFAM" id="SSF49785">
    <property type="entry name" value="Galactose-binding domain-like"/>
    <property type="match status" value="1"/>
</dbReference>
<keyword evidence="6" id="KW-0067">ATP-binding</keyword>
<dbReference type="GO" id="GO:0005524">
    <property type="term" value="F:ATP binding"/>
    <property type="evidence" value="ECO:0007669"/>
    <property type="project" value="UniProtKB-KW"/>
</dbReference>
<dbReference type="PANTHER" id="PTHR24543:SF291">
    <property type="entry name" value="SMOKE ALARM, ISOFORM D"/>
    <property type="match status" value="1"/>
</dbReference>
<evidence type="ECO:0000256" key="5">
    <source>
        <dbReference type="ARBA" id="ARBA00022741"/>
    </source>
</evidence>
<keyword evidence="14" id="KW-1185">Reference proteome</keyword>
<keyword evidence="4" id="KW-0732">Signal</keyword>
<dbReference type="GO" id="GO:0005886">
    <property type="term" value="C:plasma membrane"/>
    <property type="evidence" value="ECO:0007669"/>
    <property type="project" value="UniProtKB-SubCell"/>
</dbReference>
<evidence type="ECO:0000256" key="8">
    <source>
        <dbReference type="ARBA" id="ARBA00023136"/>
    </source>
</evidence>
<keyword evidence="8 12" id="KW-0472">Membrane</keyword>
<dbReference type="Proteomes" id="UP000887565">
    <property type="component" value="Unplaced"/>
</dbReference>
<evidence type="ECO:0000256" key="9">
    <source>
        <dbReference type="ARBA" id="ARBA00023157"/>
    </source>
</evidence>
<name>A0A915K9W1_ROMCU</name>
<evidence type="ECO:0000256" key="11">
    <source>
        <dbReference type="SAM" id="MobiDB-lite"/>
    </source>
</evidence>
<dbReference type="InterPro" id="IPR000421">
    <property type="entry name" value="FA58C"/>
</dbReference>
<evidence type="ECO:0000313" key="15">
    <source>
        <dbReference type="WBParaSite" id="nRc.2.0.1.t35548-RA"/>
    </source>
</evidence>
<keyword evidence="9" id="KW-1015">Disulfide bond</keyword>
<evidence type="ECO:0000256" key="3">
    <source>
        <dbReference type="ARBA" id="ARBA00022692"/>
    </source>
</evidence>
<dbReference type="InterPro" id="IPR048525">
    <property type="entry name" value="DDR1-2_DS-like"/>
</dbReference>
<keyword evidence="3 12" id="KW-0812">Transmembrane</keyword>
<evidence type="ECO:0000313" key="14">
    <source>
        <dbReference type="Proteomes" id="UP000887565"/>
    </source>
</evidence>
<comment type="subcellular location">
    <subcellularLocation>
        <location evidence="1">Cell membrane</location>
        <topology evidence="1">Single-pass type I membrane protein</topology>
    </subcellularLocation>
</comment>
<dbReference type="Gene3D" id="2.60.120.1190">
    <property type="match status" value="1"/>
</dbReference>
<feature type="transmembrane region" description="Helical" evidence="12">
    <location>
        <begin position="356"/>
        <end position="373"/>
    </location>
</feature>